<evidence type="ECO:0000256" key="4">
    <source>
        <dbReference type="ARBA" id="ARBA00022989"/>
    </source>
</evidence>
<protein>
    <submittedName>
        <fullName evidence="8">MFS transporter</fullName>
    </submittedName>
</protein>
<feature type="transmembrane region" description="Helical" evidence="6">
    <location>
        <begin position="95"/>
        <end position="116"/>
    </location>
</feature>
<dbReference type="InterPro" id="IPR020846">
    <property type="entry name" value="MFS_dom"/>
</dbReference>
<feature type="transmembrane region" description="Helical" evidence="6">
    <location>
        <begin position="277"/>
        <end position="299"/>
    </location>
</feature>
<feature type="transmembrane region" description="Helical" evidence="6">
    <location>
        <begin position="367"/>
        <end position="389"/>
    </location>
</feature>
<feature type="transmembrane region" description="Helical" evidence="6">
    <location>
        <begin position="70"/>
        <end position="89"/>
    </location>
</feature>
<proteinExistence type="predicted"/>
<name>A0ABS1WSQ9_9GAMM</name>
<dbReference type="Pfam" id="PF07690">
    <property type="entry name" value="MFS_1"/>
    <property type="match status" value="1"/>
</dbReference>
<dbReference type="EMBL" id="JAEVLS010000001">
    <property type="protein sequence ID" value="MBM0104019.1"/>
    <property type="molecule type" value="Genomic_DNA"/>
</dbReference>
<feature type="domain" description="Major facilitator superfamily (MFS) profile" evidence="7">
    <location>
        <begin position="6"/>
        <end position="393"/>
    </location>
</feature>
<evidence type="ECO:0000313" key="9">
    <source>
        <dbReference type="Proteomes" id="UP000661077"/>
    </source>
</evidence>
<dbReference type="InterPro" id="IPR036259">
    <property type="entry name" value="MFS_trans_sf"/>
</dbReference>
<evidence type="ECO:0000256" key="6">
    <source>
        <dbReference type="SAM" id="Phobius"/>
    </source>
</evidence>
<dbReference type="PANTHER" id="PTHR12778:SF10">
    <property type="entry name" value="MAJOR FACILITATOR SUPERFAMILY DOMAIN-CONTAINING PROTEIN 3"/>
    <property type="match status" value="1"/>
</dbReference>
<dbReference type="InterPro" id="IPR004752">
    <property type="entry name" value="AmpG_permease/AT-1"/>
</dbReference>
<evidence type="ECO:0000259" key="7">
    <source>
        <dbReference type="PROSITE" id="PS50850"/>
    </source>
</evidence>
<feature type="transmembrane region" description="Helical" evidence="6">
    <location>
        <begin position="249"/>
        <end position="270"/>
    </location>
</feature>
<feature type="transmembrane region" description="Helical" evidence="6">
    <location>
        <begin position="214"/>
        <end position="237"/>
    </location>
</feature>
<dbReference type="RefSeq" id="WP_203165966.1">
    <property type="nucleotide sequence ID" value="NZ_JAEVLS010000001.1"/>
</dbReference>
<keyword evidence="5 6" id="KW-0472">Membrane</keyword>
<dbReference type="PANTHER" id="PTHR12778">
    <property type="entry name" value="SOLUTE CARRIER FAMILY 33 ACETYL-COA TRANSPORTER -RELATED"/>
    <property type="match status" value="1"/>
</dbReference>
<feature type="transmembrane region" description="Helical" evidence="6">
    <location>
        <begin position="7"/>
        <end position="30"/>
    </location>
</feature>
<feature type="transmembrane region" description="Helical" evidence="6">
    <location>
        <begin position="137"/>
        <end position="156"/>
    </location>
</feature>
<feature type="transmembrane region" description="Helical" evidence="6">
    <location>
        <begin position="162"/>
        <end position="181"/>
    </location>
</feature>
<dbReference type="SUPFAM" id="SSF103473">
    <property type="entry name" value="MFS general substrate transporter"/>
    <property type="match status" value="1"/>
</dbReference>
<evidence type="ECO:0000256" key="5">
    <source>
        <dbReference type="ARBA" id="ARBA00023136"/>
    </source>
</evidence>
<reference evidence="8 9" key="1">
    <citation type="journal article" date="2021" name="Int. J. Syst. Evol. Microbiol.">
        <title>Steroidobacter gossypii sp. nov., isolated from soil of cotton cropping field.</title>
        <authorList>
            <person name="Huang R."/>
            <person name="Yang S."/>
            <person name="Zhen C."/>
            <person name="Liu W."/>
        </authorList>
    </citation>
    <scope>NUCLEOTIDE SEQUENCE [LARGE SCALE GENOMIC DNA]</scope>
    <source>
        <strain evidence="8 9">S1-65</strain>
    </source>
</reference>
<keyword evidence="3 6" id="KW-0812">Transmembrane</keyword>
<dbReference type="CDD" id="cd17485">
    <property type="entry name" value="MFS_MFSD3"/>
    <property type="match status" value="1"/>
</dbReference>
<feature type="transmembrane region" description="Helical" evidence="6">
    <location>
        <begin position="305"/>
        <end position="328"/>
    </location>
</feature>
<organism evidence="8 9">
    <name type="scientific">Steroidobacter gossypii</name>
    <dbReference type="NCBI Taxonomy" id="2805490"/>
    <lineage>
        <taxon>Bacteria</taxon>
        <taxon>Pseudomonadati</taxon>
        <taxon>Pseudomonadota</taxon>
        <taxon>Gammaproteobacteria</taxon>
        <taxon>Steroidobacterales</taxon>
        <taxon>Steroidobacteraceae</taxon>
        <taxon>Steroidobacter</taxon>
    </lineage>
</organism>
<feature type="transmembrane region" description="Helical" evidence="6">
    <location>
        <begin position="42"/>
        <end position="58"/>
    </location>
</feature>
<dbReference type="InterPro" id="IPR011701">
    <property type="entry name" value="MFS"/>
</dbReference>
<sequence>MSRSYKITLLIALYIAQGLPFGFFTLALPVLLREAGYSLKEIAALSVLSLPWFLKFLWAPVLDHTGSRRAWLLGLQFASIAAALLLTRADPSADLSTLILAALVFNLLAASQDVITDGLAVRMLDQKERGLANAIQVGAYRFGMILGGGLLLAVFARTNWEVTFLSMAGLLALTVIPTFALKDPAPREDAPRYSPGQLLIIWLRRLFQRGMLRFALVIVLYRFGDQMVATLLGPFLIDQGMNKEAIALMKGTVGSGTSLLGAVLGGWLAFSAGRRTAILASGIAQAASYTLYIVAAMGLGGVSLLWVATIFEGVIGTMATVALFTLMMDASDPEHAGTDYTLFASLVVLIGPVGNISGAAVADALGYGPAFTVGAILALAGTLIVVRMLDHKPVPARVAEVWKPARASA</sequence>
<feature type="transmembrane region" description="Helical" evidence="6">
    <location>
        <begin position="340"/>
        <end position="361"/>
    </location>
</feature>
<comment type="caution">
    <text evidence="8">The sequence shown here is derived from an EMBL/GenBank/DDBJ whole genome shotgun (WGS) entry which is preliminary data.</text>
</comment>
<comment type="subcellular location">
    <subcellularLocation>
        <location evidence="1">Membrane</location>
        <topology evidence="1">Multi-pass membrane protein</topology>
    </subcellularLocation>
</comment>
<keyword evidence="4 6" id="KW-1133">Transmembrane helix</keyword>
<dbReference type="Proteomes" id="UP000661077">
    <property type="component" value="Unassembled WGS sequence"/>
</dbReference>
<dbReference type="PROSITE" id="PS50850">
    <property type="entry name" value="MFS"/>
    <property type="match status" value="1"/>
</dbReference>
<evidence type="ECO:0000256" key="3">
    <source>
        <dbReference type="ARBA" id="ARBA00022692"/>
    </source>
</evidence>
<evidence type="ECO:0000256" key="2">
    <source>
        <dbReference type="ARBA" id="ARBA00022448"/>
    </source>
</evidence>
<keyword evidence="9" id="KW-1185">Reference proteome</keyword>
<accession>A0ABS1WSQ9</accession>
<dbReference type="Gene3D" id="1.20.1250.20">
    <property type="entry name" value="MFS general substrate transporter like domains"/>
    <property type="match status" value="2"/>
</dbReference>
<evidence type="ECO:0000256" key="1">
    <source>
        <dbReference type="ARBA" id="ARBA00004141"/>
    </source>
</evidence>
<gene>
    <name evidence="8" type="ORF">JM946_04655</name>
</gene>
<keyword evidence="2" id="KW-0813">Transport</keyword>
<evidence type="ECO:0000313" key="8">
    <source>
        <dbReference type="EMBL" id="MBM0104019.1"/>
    </source>
</evidence>